<dbReference type="Proteomes" id="UP000442109">
    <property type="component" value="Unassembled WGS sequence"/>
</dbReference>
<evidence type="ECO:0000313" key="3">
    <source>
        <dbReference type="Proteomes" id="UP000442109"/>
    </source>
</evidence>
<dbReference type="AlphaFoldDB" id="A0A844LYH0"/>
<feature type="transmembrane region" description="Helical" evidence="1">
    <location>
        <begin position="53"/>
        <end position="71"/>
    </location>
</feature>
<feature type="transmembrane region" description="Helical" evidence="1">
    <location>
        <begin position="25"/>
        <end position="41"/>
    </location>
</feature>
<keyword evidence="1" id="KW-1133">Transmembrane helix</keyword>
<keyword evidence="3" id="KW-1185">Reference proteome</keyword>
<proteinExistence type="predicted"/>
<gene>
    <name evidence="2" type="ORF">GB996_02965</name>
</gene>
<keyword evidence="1" id="KW-0472">Membrane</keyword>
<sequence>MDDNVIDFQQFKIKVIELTGLERDALHIYVGIGVFLITLMLTRKWVRYHRTRLKLALLVAIAFALMGEFLDLRHSYPNLSGDILAASIHDIINTCFWPLMLYVINRWTPLFNKDD</sequence>
<protein>
    <submittedName>
        <fullName evidence="2">Uncharacterized protein</fullName>
    </submittedName>
</protein>
<keyword evidence="1" id="KW-0812">Transmembrane</keyword>
<comment type="caution">
    <text evidence="2">The sequence shown here is derived from an EMBL/GenBank/DDBJ whole genome shotgun (WGS) entry which is preliminary data.</text>
</comment>
<evidence type="ECO:0000256" key="1">
    <source>
        <dbReference type="SAM" id="Phobius"/>
    </source>
</evidence>
<dbReference type="EMBL" id="WFKQ01000001">
    <property type="protein sequence ID" value="MUG31749.1"/>
    <property type="molecule type" value="Genomic_DNA"/>
</dbReference>
<accession>A0A844LYH0</accession>
<dbReference type="OrthoDB" id="6660115at2"/>
<reference evidence="2 3" key="1">
    <citation type="journal article" date="2019" name="PLoS ONE">
        <title>Pup mortality in New Zealand sea lions (Phocarctos hookeri) at Enderby Island, Auckland Islands, 2013-18.</title>
        <authorList>
            <person name="Michael S.A."/>
            <person name="Hayman D.T.S."/>
            <person name="Gray R."/>
            <person name="Zhang J."/>
            <person name="Rogers L."/>
            <person name="Roe W.D."/>
        </authorList>
    </citation>
    <scope>NUCLEOTIDE SEQUENCE [LARGE SCALE GENOMIC DNA]</scope>
    <source>
        <strain evidence="2 3">SM868</strain>
    </source>
</reference>
<feature type="transmembrane region" description="Helical" evidence="1">
    <location>
        <begin position="83"/>
        <end position="104"/>
    </location>
</feature>
<organism evidence="2 3">
    <name type="scientific">Psychrobacter sanguinis</name>
    <dbReference type="NCBI Taxonomy" id="861445"/>
    <lineage>
        <taxon>Bacteria</taxon>
        <taxon>Pseudomonadati</taxon>
        <taxon>Pseudomonadota</taxon>
        <taxon>Gammaproteobacteria</taxon>
        <taxon>Moraxellales</taxon>
        <taxon>Moraxellaceae</taxon>
        <taxon>Psychrobacter</taxon>
    </lineage>
</organism>
<name>A0A844LYH0_9GAMM</name>
<evidence type="ECO:0000313" key="2">
    <source>
        <dbReference type="EMBL" id="MUG31749.1"/>
    </source>
</evidence>